<feature type="domain" description="Alanine dehydrogenase/pyridine nucleotide transhydrogenase N-terminal" evidence="9">
    <location>
        <begin position="9"/>
        <end position="152"/>
    </location>
</feature>
<dbReference type="GO" id="GO:0005886">
    <property type="term" value="C:plasma membrane"/>
    <property type="evidence" value="ECO:0007669"/>
    <property type="project" value="TreeGrafter"/>
</dbReference>
<dbReference type="Gene3D" id="3.40.50.720">
    <property type="entry name" value="NAD(P)-binding Rossmann-like Domain"/>
    <property type="match status" value="2"/>
</dbReference>
<dbReference type="Proteomes" id="UP000032809">
    <property type="component" value="Chromosome I"/>
</dbReference>
<name>A0A0C7NLP5_DEFTU</name>
<protein>
    <recommendedName>
        <fullName evidence="2">proton-translocating NAD(P)(+) transhydrogenase</fullName>
        <ecNumber evidence="2">7.1.1.1</ecNumber>
    </recommendedName>
</protein>
<dbReference type="Pfam" id="PF01262">
    <property type="entry name" value="AlaDh_PNT_C"/>
    <property type="match status" value="1"/>
</dbReference>
<dbReference type="Pfam" id="PF05222">
    <property type="entry name" value="AlaDh_PNT_N"/>
    <property type="match status" value="1"/>
</dbReference>
<dbReference type="GO" id="GO:0006740">
    <property type="term" value="P:NADPH regeneration"/>
    <property type="evidence" value="ECO:0007669"/>
    <property type="project" value="TreeGrafter"/>
</dbReference>
<evidence type="ECO:0000256" key="1">
    <source>
        <dbReference type="ARBA" id="ARBA00003943"/>
    </source>
</evidence>
<dbReference type="SMART" id="SM01002">
    <property type="entry name" value="AlaDh_PNT_C"/>
    <property type="match status" value="1"/>
</dbReference>
<dbReference type="SUPFAM" id="SSF52283">
    <property type="entry name" value="Formate/glycerate dehydrogenase catalytic domain-like"/>
    <property type="match status" value="1"/>
</dbReference>
<evidence type="ECO:0000256" key="4">
    <source>
        <dbReference type="ARBA" id="ARBA00022857"/>
    </source>
</evidence>
<dbReference type="AlphaFoldDB" id="A0A0C7NLP5"/>
<dbReference type="InterPro" id="IPR007698">
    <property type="entry name" value="AlaDH/PNT_NAD(H)-bd"/>
</dbReference>
<proteinExistence type="predicted"/>
<dbReference type="SUPFAM" id="SSF51735">
    <property type="entry name" value="NAD(P)-binding Rossmann-fold domains"/>
    <property type="match status" value="1"/>
</dbReference>
<dbReference type="SMART" id="SM01003">
    <property type="entry name" value="AlaDh_PNT_N"/>
    <property type="match status" value="1"/>
</dbReference>
<dbReference type="CDD" id="cd05304">
    <property type="entry name" value="Rubrum_tdh"/>
    <property type="match status" value="1"/>
</dbReference>
<dbReference type="EC" id="7.1.1.1" evidence="2"/>
<keyword evidence="11" id="KW-1185">Reference proteome</keyword>
<gene>
    <name evidence="10" type="primary">pntA</name>
    <name evidence="10" type="ORF">DTL3_1489</name>
</gene>
<dbReference type="PANTHER" id="PTHR10160">
    <property type="entry name" value="NAD(P) TRANSHYDROGENASE"/>
    <property type="match status" value="1"/>
</dbReference>
<dbReference type="EMBL" id="LN824141">
    <property type="protein sequence ID" value="CEP78781.1"/>
    <property type="molecule type" value="Genomic_DNA"/>
</dbReference>
<evidence type="ECO:0000256" key="3">
    <source>
        <dbReference type="ARBA" id="ARBA00022741"/>
    </source>
</evidence>
<accession>A0A0C7NLP5</accession>
<sequence>MKFKNMTIGIPKEIMEGENRVAAIPETVAKMVEQGAKVFIQSNAGKGSHIEDNDYKQVGAEIVKDVEEIYQRSDIILKVKEPLFNEEVGKHEVDMMKNGQYLITFLHPASPQNHETIKKLAEKGVVSFTLDSIPRISKAQQMDALTSMSTVAGYKGFLMAANYLPKFIPLITTAVGTIKPSNVLVIGTGVAGLQALATAKRLGAAVYAIDIRADAREQAQSIGAKIIDVGIPEEIAVGSGGYANNLPDEWLNKERSIIKEHISTFDIIILSALVPGRVAPILITQDMVKALKSGSVIVDISIDQGGNCELTEPGKIVQKNVITIIGTKNIPGMLPLSSTWLFSKNIYNFLSYITQDSKINVNSDDEIISATIVTNGNKIVHAGALEAMGIYKR</sequence>
<evidence type="ECO:0000256" key="5">
    <source>
        <dbReference type="ARBA" id="ARBA00022967"/>
    </source>
</evidence>
<evidence type="ECO:0000313" key="10">
    <source>
        <dbReference type="EMBL" id="CEP78781.1"/>
    </source>
</evidence>
<dbReference type="PANTHER" id="PTHR10160:SF19">
    <property type="entry name" value="PROTON-TRANSLOCATING NAD(P)(+) TRANSHYDROGENASE"/>
    <property type="match status" value="1"/>
</dbReference>
<keyword evidence="4" id="KW-0521">NADP</keyword>
<dbReference type="GO" id="GO:0008750">
    <property type="term" value="F:proton-translocating NAD(P)+ transhydrogenase activity"/>
    <property type="evidence" value="ECO:0007669"/>
    <property type="project" value="UniProtKB-EC"/>
</dbReference>
<organism evidence="10 11">
    <name type="scientific">Defluviitoga tunisiensis</name>
    <dbReference type="NCBI Taxonomy" id="1006576"/>
    <lineage>
        <taxon>Bacteria</taxon>
        <taxon>Thermotogati</taxon>
        <taxon>Thermotogota</taxon>
        <taxon>Thermotogae</taxon>
        <taxon>Petrotogales</taxon>
        <taxon>Petrotogaceae</taxon>
        <taxon>Defluviitoga</taxon>
    </lineage>
</organism>
<evidence type="ECO:0000256" key="2">
    <source>
        <dbReference type="ARBA" id="ARBA00012943"/>
    </source>
</evidence>
<evidence type="ECO:0000259" key="9">
    <source>
        <dbReference type="SMART" id="SM01003"/>
    </source>
</evidence>
<dbReference type="GO" id="GO:0050661">
    <property type="term" value="F:NADP binding"/>
    <property type="evidence" value="ECO:0007669"/>
    <property type="project" value="TreeGrafter"/>
</dbReference>
<evidence type="ECO:0000256" key="7">
    <source>
        <dbReference type="ARBA" id="ARBA00048202"/>
    </source>
</evidence>
<evidence type="ECO:0000256" key="6">
    <source>
        <dbReference type="ARBA" id="ARBA00023027"/>
    </source>
</evidence>
<feature type="domain" description="Alanine dehydrogenase/pyridine nucleotide transhydrogenase NAD(H)-binding" evidence="8">
    <location>
        <begin position="161"/>
        <end position="326"/>
    </location>
</feature>
<dbReference type="InterPro" id="IPR036291">
    <property type="entry name" value="NAD(P)-bd_dom_sf"/>
</dbReference>
<keyword evidence="10" id="KW-0560">Oxidoreductase</keyword>
<keyword evidence="5" id="KW-1278">Translocase</keyword>
<comment type="catalytic activity">
    <reaction evidence="7">
        <text>NAD(+) + NADPH + H(+)(in) = NADH + NADP(+) + H(+)(out)</text>
        <dbReference type="Rhea" id="RHEA:47992"/>
        <dbReference type="ChEBI" id="CHEBI:15378"/>
        <dbReference type="ChEBI" id="CHEBI:57540"/>
        <dbReference type="ChEBI" id="CHEBI:57783"/>
        <dbReference type="ChEBI" id="CHEBI:57945"/>
        <dbReference type="ChEBI" id="CHEBI:58349"/>
        <dbReference type="EC" id="7.1.1.1"/>
    </reaction>
</comment>
<keyword evidence="6" id="KW-0520">NAD</keyword>
<evidence type="ECO:0000259" key="8">
    <source>
        <dbReference type="SMART" id="SM01002"/>
    </source>
</evidence>
<dbReference type="KEGG" id="dtn:DTL3_1489"/>
<comment type="function">
    <text evidence="1">The transhydrogenation between NADH and NADP is coupled to respiration and ATP hydrolysis and functions as a proton pump across the membrane.</text>
</comment>
<keyword evidence="3" id="KW-0547">Nucleotide-binding</keyword>
<dbReference type="PATRIC" id="fig|1006576.9.peg.1487"/>
<dbReference type="GO" id="GO:0016491">
    <property type="term" value="F:oxidoreductase activity"/>
    <property type="evidence" value="ECO:0007669"/>
    <property type="project" value="UniProtKB-KW"/>
</dbReference>
<reference evidence="11" key="1">
    <citation type="submission" date="2014-11" db="EMBL/GenBank/DDBJ databases">
        <authorList>
            <person name="Wibberg D."/>
        </authorList>
    </citation>
    <scope>NUCLEOTIDE SEQUENCE [LARGE SCALE GENOMIC DNA]</scope>
    <source>
        <strain evidence="11">L3</strain>
    </source>
</reference>
<dbReference type="InterPro" id="IPR007886">
    <property type="entry name" value="AlaDH/PNT_N"/>
</dbReference>
<evidence type="ECO:0000313" key="11">
    <source>
        <dbReference type="Proteomes" id="UP000032809"/>
    </source>
</evidence>
<dbReference type="STRING" id="1006576.DTL3_1489"/>
<dbReference type="HOGENOM" id="CLU_003376_2_1_0"/>